<dbReference type="CDD" id="cd00090">
    <property type="entry name" value="HTH_ARSR"/>
    <property type="match status" value="1"/>
</dbReference>
<dbReference type="InterPro" id="IPR043129">
    <property type="entry name" value="ATPase_NBD"/>
</dbReference>
<dbReference type="PANTHER" id="PTHR18964:SF149">
    <property type="entry name" value="BIFUNCTIONAL UDP-N-ACETYLGLUCOSAMINE 2-EPIMERASE_N-ACETYLMANNOSAMINE KINASE"/>
    <property type="match status" value="1"/>
</dbReference>
<accession>A0A419WAI1</accession>
<dbReference type="GO" id="GO:0006355">
    <property type="term" value="P:regulation of DNA-templated transcription"/>
    <property type="evidence" value="ECO:0007669"/>
    <property type="project" value="UniProtKB-ARBA"/>
</dbReference>
<protein>
    <submittedName>
        <fullName evidence="2">Putative NBD/HSP70 family sugar kinase</fullName>
    </submittedName>
</protein>
<dbReference type="AlphaFoldDB" id="A0A419WAI1"/>
<dbReference type="Gene3D" id="1.10.10.10">
    <property type="entry name" value="Winged helix-like DNA-binding domain superfamily/Winged helix DNA-binding domain"/>
    <property type="match status" value="1"/>
</dbReference>
<keyword evidence="3" id="KW-1185">Reference proteome</keyword>
<dbReference type="PANTHER" id="PTHR18964">
    <property type="entry name" value="ROK (REPRESSOR, ORF, KINASE) FAMILY"/>
    <property type="match status" value="1"/>
</dbReference>
<dbReference type="Pfam" id="PF13412">
    <property type="entry name" value="HTH_24"/>
    <property type="match status" value="1"/>
</dbReference>
<evidence type="ECO:0000256" key="1">
    <source>
        <dbReference type="ARBA" id="ARBA00006479"/>
    </source>
</evidence>
<sequence length="400" mass="43398">MDVKFLFANQENKTDSVKKSIIRLYIEGGPATIAEMAGRVGLSIPTTTKVLAELADDGFVSDFGKQETEGGRRPNLYGLKPDSGLFVGVNVSLFHLDIALLNLEGSTLVLQENIPYKLEDSREALLELCTQIKQFISAQGSLADQVLGVGLNITGRVNASSGYSYSYFYMDEQPLVDFLREQTGYRCFIDNDTRAMAYGEFKSSEARAAQNLIFVNIDWGIGIGIIVNGLPYYGKSGFAGEFGHFSLYENELICRCGKKGCLETEASGFALQRVLTERIKAGSGSVLQPKLAEGGALQLEDIIQATLDEDVLAIEAVEEIGYKLGKALAGLINIFNPEQLVLGGLVALCGDYILLPVKTSINKFSINLINKDTEIRLSKLGHKAGVVGVALLARDRILAS</sequence>
<keyword evidence="2" id="KW-0808">Transferase</keyword>
<dbReference type="RefSeq" id="WP_120274286.1">
    <property type="nucleotide sequence ID" value="NZ_RAPN01000001.1"/>
</dbReference>
<dbReference type="EMBL" id="RAPN01000001">
    <property type="protein sequence ID" value="RKD92426.1"/>
    <property type="molecule type" value="Genomic_DNA"/>
</dbReference>
<dbReference type="SUPFAM" id="SSF53067">
    <property type="entry name" value="Actin-like ATPase domain"/>
    <property type="match status" value="2"/>
</dbReference>
<dbReference type="GO" id="GO:0016301">
    <property type="term" value="F:kinase activity"/>
    <property type="evidence" value="ECO:0007669"/>
    <property type="project" value="UniProtKB-KW"/>
</dbReference>
<dbReference type="SUPFAM" id="SSF46785">
    <property type="entry name" value="Winged helix' DNA-binding domain"/>
    <property type="match status" value="1"/>
</dbReference>
<keyword evidence="2" id="KW-0418">Kinase</keyword>
<gene>
    <name evidence="2" type="ORF">BC643_2798</name>
</gene>
<dbReference type="OrthoDB" id="9810372at2"/>
<proteinExistence type="inferred from homology"/>
<comment type="caution">
    <text evidence="2">The sequence shown here is derived from an EMBL/GenBank/DDBJ whole genome shotgun (WGS) entry which is preliminary data.</text>
</comment>
<dbReference type="Gene3D" id="3.30.420.40">
    <property type="match status" value="2"/>
</dbReference>
<dbReference type="PROSITE" id="PS01125">
    <property type="entry name" value="ROK"/>
    <property type="match status" value="1"/>
</dbReference>
<organism evidence="2 3">
    <name type="scientific">Mangrovibacterium diazotrophicum</name>
    <dbReference type="NCBI Taxonomy" id="1261403"/>
    <lineage>
        <taxon>Bacteria</taxon>
        <taxon>Pseudomonadati</taxon>
        <taxon>Bacteroidota</taxon>
        <taxon>Bacteroidia</taxon>
        <taxon>Marinilabiliales</taxon>
        <taxon>Prolixibacteraceae</taxon>
        <taxon>Mangrovibacterium</taxon>
    </lineage>
</organism>
<reference evidence="2 3" key="1">
    <citation type="submission" date="2018-09" db="EMBL/GenBank/DDBJ databases">
        <title>Genomic Encyclopedia of Archaeal and Bacterial Type Strains, Phase II (KMG-II): from individual species to whole genera.</title>
        <authorList>
            <person name="Goeker M."/>
        </authorList>
    </citation>
    <scope>NUCLEOTIDE SEQUENCE [LARGE SCALE GENOMIC DNA]</scope>
    <source>
        <strain evidence="2 3">DSM 27148</strain>
    </source>
</reference>
<dbReference type="Pfam" id="PF00480">
    <property type="entry name" value="ROK"/>
    <property type="match status" value="1"/>
</dbReference>
<name>A0A419WAI1_9BACT</name>
<evidence type="ECO:0000313" key="2">
    <source>
        <dbReference type="EMBL" id="RKD92426.1"/>
    </source>
</evidence>
<dbReference type="InterPro" id="IPR036390">
    <property type="entry name" value="WH_DNA-bd_sf"/>
</dbReference>
<dbReference type="InterPro" id="IPR036388">
    <property type="entry name" value="WH-like_DNA-bd_sf"/>
</dbReference>
<dbReference type="InterPro" id="IPR000600">
    <property type="entry name" value="ROK"/>
</dbReference>
<dbReference type="InterPro" id="IPR011991">
    <property type="entry name" value="ArsR-like_HTH"/>
</dbReference>
<dbReference type="InterPro" id="IPR049874">
    <property type="entry name" value="ROK_cs"/>
</dbReference>
<dbReference type="Proteomes" id="UP000283387">
    <property type="component" value="Unassembled WGS sequence"/>
</dbReference>
<evidence type="ECO:0000313" key="3">
    <source>
        <dbReference type="Proteomes" id="UP000283387"/>
    </source>
</evidence>
<comment type="similarity">
    <text evidence="1">Belongs to the ROK (NagC/XylR) family.</text>
</comment>